<name>A0A0D5K659_HAEIR</name>
<dbReference type="AlphaFoldDB" id="A0A0D5K659"/>
<evidence type="ECO:0000313" key="1">
    <source>
        <dbReference type="EMBL" id="AJY26992.1"/>
    </source>
</evidence>
<organism evidence="1">
    <name type="scientific">Haematobia irritans irritans</name>
    <dbReference type="NCBI Taxonomy" id="75445"/>
    <lineage>
        <taxon>Eukaryota</taxon>
        <taxon>Metazoa</taxon>
        <taxon>Ecdysozoa</taxon>
        <taxon>Arthropoda</taxon>
        <taxon>Hexapoda</taxon>
        <taxon>Insecta</taxon>
        <taxon>Pterygota</taxon>
        <taxon>Neoptera</taxon>
        <taxon>Endopterygota</taxon>
        <taxon>Diptera</taxon>
        <taxon>Brachycera</taxon>
        <taxon>Muscomorpha</taxon>
        <taxon>Muscoidea</taxon>
        <taxon>Muscidae</taxon>
        <taxon>Haematobia</taxon>
    </lineage>
</organism>
<accession>A0A0D5K659</accession>
<protein>
    <submittedName>
        <fullName evidence="1">Hematobin</fullName>
    </submittedName>
</protein>
<sequence>MLSKTLAIFLIVSYFNASYALSAFFVGRVNIAFPDREFKCAKIVFPANAEHCIVTLEKDPRNERIVVHTNFCLSATGAVLDKKTWYKGTFGKPKVNVRVEGSRYEGKYKPLSFVNDWDAANASSKEDTDAFNRAVEELSKDFN</sequence>
<reference evidence="1" key="1">
    <citation type="submission" date="2014-11" db="EMBL/GenBank/DDBJ databases">
        <title>An insight into the sialotranscriptome of Haematobia irritans irritans.</title>
        <authorList>
            <person name="Pastro L."/>
            <person name="Breijo M."/>
            <person name="Bolatto C."/>
            <person name="Fernandez C."/>
        </authorList>
    </citation>
    <scope>NUCLEOTIDE SEQUENCE</scope>
    <source>
        <tissue evidence="1">Salivary gland</tissue>
    </source>
</reference>
<proteinExistence type="evidence at transcript level"/>
<dbReference type="EMBL" id="KP185122">
    <property type="protein sequence ID" value="AJY26992.1"/>
    <property type="molecule type" value="mRNA"/>
</dbReference>